<feature type="transmembrane region" description="Helical" evidence="1">
    <location>
        <begin position="560"/>
        <end position="581"/>
    </location>
</feature>
<dbReference type="GeneID" id="30854589"/>
<keyword evidence="1" id="KW-1133">Transmembrane helix</keyword>
<dbReference type="EMBL" id="KX884428">
    <property type="protein sequence ID" value="APG78728.1"/>
    <property type="molecule type" value="Genomic_RNA"/>
</dbReference>
<protein>
    <submittedName>
        <fullName evidence="2">Putative glycoprotein</fullName>
    </submittedName>
</protein>
<dbReference type="Proteomes" id="UP000201180">
    <property type="component" value="Segment"/>
</dbReference>
<proteinExistence type="predicted"/>
<evidence type="ECO:0000313" key="3">
    <source>
        <dbReference type="Proteomes" id="UP000201180"/>
    </source>
</evidence>
<reference evidence="2" key="1">
    <citation type="journal article" date="2016" name="Nature">
        <title>Redefining the invertebrate RNA virosphere.</title>
        <authorList>
            <person name="Shi M."/>
            <person name="Lin X.D."/>
            <person name="Tian J.H."/>
            <person name="Chen L.J."/>
            <person name="Chen X."/>
            <person name="Li C.X."/>
            <person name="Qin X.C."/>
            <person name="Li J."/>
            <person name="Cao J.P."/>
            <person name="Eden J.S."/>
            <person name="Buchmann J."/>
            <person name="Wang W."/>
            <person name="Xu J."/>
            <person name="Holmes E.C."/>
            <person name="Zhang Y.Z."/>
        </authorList>
    </citation>
    <scope>NUCLEOTIDE SEQUENCE [LARGE SCALE GENOMIC DNA]</scope>
    <source>
        <strain evidence="2">QTM26925</strain>
    </source>
</reference>
<dbReference type="RefSeq" id="YP_009337120.1">
    <property type="nucleotide sequence ID" value="NC_033027.1"/>
</dbReference>
<name>A0A1L3KMW9_9MONO</name>
<dbReference type="Pfam" id="PF24664">
    <property type="entry name" value="Monjiviricetes_fusion"/>
    <property type="match status" value="1"/>
</dbReference>
<dbReference type="OrthoDB" id="10679at10239"/>
<sequence length="587" mass="66747">MYNIKEIVFISFICITYGHIGDIMTDNLIGYDCSLSTKHTEISLSPIVDCSIPKRNVTFSDVKIQIVQPKIVTELEYIQCSAIYRYEIVYCGKFGGRNTPLDRQVHVEKVNKYDCVEAHKTHIISPGFHRELTVTIENNVGRYSGVIIGNTDDKSCDGSVFHSPGGVRYNRVVVFLDYEIILKTGVGTVEPSNYNAKVVLSSGNTCLYEDTTCFDGINGRTYWIDKLSRSCETSGYEAIYEGVVSRIIDDDKQSPVISYLTKKADKQRFFIKQTSPVTICGMPGYRTQHPNVFVIERGNYDFNIKYNPSSLSPRSINLDTHLGMKLSYLQYDTGSQIDQLYLLLKGEICEINAKTVRNSLSLAKLDPKDFGYLYYGKPGFLGLVRGEVIYLKECVPQIVNIRLSENCYQDLPILYNNESYFLTPRSKLIVKEGHEIECSNLMPEKYFVEGTWYRKNRHGLDAAPSPTEISVRLNGNWSFQQDHEISSKGIYTREEIEKYQKMISEPISTMAKQISLIKSIDGDRDIWEGADVTNAIKPEDFENFRKKAYPTVWSRLRAGFLDFGGFSGAILGIYVAFKFFYSNSGRT</sequence>
<organism evidence="2">
    <name type="scientific">Hubei rhabdo-like virus 7</name>
    <dbReference type="NCBI Taxonomy" id="1923191"/>
    <lineage>
        <taxon>Viruses</taxon>
        <taxon>Riboviria</taxon>
        <taxon>Orthornavirae</taxon>
        <taxon>Negarnaviricota</taxon>
        <taxon>Haploviricotina</taxon>
        <taxon>Monjiviricetes</taxon>
        <taxon>Mononegavirales</taxon>
        <taxon>Xinmoviridae</taxon>
        <taxon>Draselvirus</taxon>
        <taxon>Draselvirus dentati</taxon>
    </lineage>
</organism>
<dbReference type="KEGG" id="vg:30854589"/>
<keyword evidence="3" id="KW-1185">Reference proteome</keyword>
<evidence type="ECO:0000256" key="1">
    <source>
        <dbReference type="SAM" id="Phobius"/>
    </source>
</evidence>
<accession>A0A1L3KMW9</accession>
<keyword evidence="1" id="KW-0472">Membrane</keyword>
<evidence type="ECO:0000313" key="2">
    <source>
        <dbReference type="EMBL" id="APG78728.1"/>
    </source>
</evidence>
<keyword evidence="1" id="KW-0812">Transmembrane</keyword>